<dbReference type="EMBL" id="AZIM01003044">
    <property type="protein sequence ID" value="ETE62823.1"/>
    <property type="molecule type" value="Genomic_DNA"/>
</dbReference>
<organism evidence="1 2">
    <name type="scientific">Ophiophagus hannah</name>
    <name type="common">King cobra</name>
    <name type="synonym">Naja hannah</name>
    <dbReference type="NCBI Taxonomy" id="8665"/>
    <lineage>
        <taxon>Eukaryota</taxon>
        <taxon>Metazoa</taxon>
        <taxon>Chordata</taxon>
        <taxon>Craniata</taxon>
        <taxon>Vertebrata</taxon>
        <taxon>Euteleostomi</taxon>
        <taxon>Lepidosauria</taxon>
        <taxon>Squamata</taxon>
        <taxon>Bifurcata</taxon>
        <taxon>Unidentata</taxon>
        <taxon>Episquamata</taxon>
        <taxon>Toxicofera</taxon>
        <taxon>Serpentes</taxon>
        <taxon>Colubroidea</taxon>
        <taxon>Elapidae</taxon>
        <taxon>Elapinae</taxon>
        <taxon>Ophiophagus</taxon>
    </lineage>
</organism>
<feature type="non-terminal residue" evidence="1">
    <location>
        <position position="1"/>
    </location>
</feature>
<keyword evidence="2" id="KW-1185">Reference proteome</keyword>
<dbReference type="Proteomes" id="UP000018936">
    <property type="component" value="Unassembled WGS sequence"/>
</dbReference>
<dbReference type="OrthoDB" id="9048459at2759"/>
<sequence>MSYANLWLENLPGKESPPSAEMDRPSPCYASCPPSTVVIRPPTFTLTIPGPAIFCPNQPLQIAQHNPCAHGGMGVEERMMLSDFINEDLPNLELELSSRYGSALATLYRSRMAFPSESWL</sequence>
<comment type="caution">
    <text evidence="1">The sequence shown here is derived from an EMBL/GenBank/DDBJ whole genome shotgun (WGS) entry which is preliminary data.</text>
</comment>
<gene>
    <name evidence="1" type="primary">CKER1</name>
    <name evidence="1" type="ORF">L345_11418</name>
</gene>
<accession>V8NMB8</accession>
<proteinExistence type="predicted"/>
<evidence type="ECO:0000313" key="2">
    <source>
        <dbReference type="Proteomes" id="UP000018936"/>
    </source>
</evidence>
<name>V8NMB8_OPHHA</name>
<evidence type="ECO:0000313" key="1">
    <source>
        <dbReference type="EMBL" id="ETE62823.1"/>
    </source>
</evidence>
<protein>
    <submittedName>
        <fullName evidence="1">Claw keratin</fullName>
    </submittedName>
</protein>
<dbReference type="AlphaFoldDB" id="V8NMB8"/>
<reference evidence="1 2" key="1">
    <citation type="journal article" date="2013" name="Proc. Natl. Acad. Sci. U.S.A.">
        <title>The king cobra genome reveals dynamic gene evolution and adaptation in the snake venom system.</title>
        <authorList>
            <person name="Vonk F.J."/>
            <person name="Casewell N.R."/>
            <person name="Henkel C.V."/>
            <person name="Heimberg A.M."/>
            <person name="Jansen H.J."/>
            <person name="McCleary R.J."/>
            <person name="Kerkkamp H.M."/>
            <person name="Vos R.A."/>
            <person name="Guerreiro I."/>
            <person name="Calvete J.J."/>
            <person name="Wuster W."/>
            <person name="Woods A.E."/>
            <person name="Logan J.M."/>
            <person name="Harrison R.A."/>
            <person name="Castoe T.A."/>
            <person name="de Koning A.P."/>
            <person name="Pollock D.D."/>
            <person name="Yandell M."/>
            <person name="Calderon D."/>
            <person name="Renjifo C."/>
            <person name="Currier R.B."/>
            <person name="Salgado D."/>
            <person name="Pla D."/>
            <person name="Sanz L."/>
            <person name="Hyder A.S."/>
            <person name="Ribeiro J.M."/>
            <person name="Arntzen J.W."/>
            <person name="van den Thillart G.E."/>
            <person name="Boetzer M."/>
            <person name="Pirovano W."/>
            <person name="Dirks R.P."/>
            <person name="Spaink H.P."/>
            <person name="Duboule D."/>
            <person name="McGlinn E."/>
            <person name="Kini R.M."/>
            <person name="Richardson M.K."/>
        </authorList>
    </citation>
    <scope>NUCLEOTIDE SEQUENCE</scope>
    <source>
        <tissue evidence="1">Blood</tissue>
    </source>
</reference>